<name>A0A3E2UFK5_9FIRM</name>
<dbReference type="RefSeq" id="WP_117527669.1">
    <property type="nucleotide sequence ID" value="NZ_JAQCXC010000007.1"/>
</dbReference>
<dbReference type="AlphaFoldDB" id="A0A3E2UFK5"/>
<dbReference type="EMBL" id="QVEW01000015">
    <property type="protein sequence ID" value="RGB94979.1"/>
    <property type="molecule type" value="Genomic_DNA"/>
</dbReference>
<reference evidence="1 2" key="1">
    <citation type="submission" date="2018-08" db="EMBL/GenBank/DDBJ databases">
        <title>A genome reference for cultivated species of the human gut microbiota.</title>
        <authorList>
            <person name="Zou Y."/>
            <person name="Xue W."/>
            <person name="Luo G."/>
        </authorList>
    </citation>
    <scope>NUCLEOTIDE SEQUENCE [LARGE SCALE GENOMIC DNA]</scope>
    <source>
        <strain evidence="1 2">AF29-11BH</strain>
    </source>
</reference>
<protein>
    <submittedName>
        <fullName evidence="1">Uncharacterized protein</fullName>
    </submittedName>
</protein>
<evidence type="ECO:0000313" key="2">
    <source>
        <dbReference type="Proteomes" id="UP000260783"/>
    </source>
</evidence>
<gene>
    <name evidence="1" type="ORF">DWZ04_12595</name>
</gene>
<organism evidence="1 2">
    <name type="scientific">Faecalibacterium prausnitzii</name>
    <dbReference type="NCBI Taxonomy" id="853"/>
    <lineage>
        <taxon>Bacteria</taxon>
        <taxon>Bacillati</taxon>
        <taxon>Bacillota</taxon>
        <taxon>Clostridia</taxon>
        <taxon>Eubacteriales</taxon>
        <taxon>Oscillospiraceae</taxon>
        <taxon>Faecalibacterium</taxon>
    </lineage>
</organism>
<accession>A0A3E2UFK5</accession>
<evidence type="ECO:0000313" key="1">
    <source>
        <dbReference type="EMBL" id="RGB94979.1"/>
    </source>
</evidence>
<proteinExistence type="predicted"/>
<sequence length="594" mass="67673">MGLLGSLFSAAADIAKETITETMNQNETEKFIKIMMERDAQNAEANEKLYQDWLTHERSNYFAAKKNTIIHDAFDVLMDSFEDTGKFDFSAVDSLSDELKNSDSYKQEAADVVNLCCEALVKLHQKCCISIRFVMQTIHNLQRFADIVPSIRGLDRHYDAFFPVDNADCSFLTDFDSIAEGLEAAKNDSDNYLAMVGSNSPLSRLAALKDILKSEDYVAAVSNLLFADQEVAPYAGMKKMILCLSMEETDEATALLLDTYCTVIMNYLRLSTAKEKVGKDNPFISASTEQILPIDLLIAQSIKSSKSGSPQEVDTNLDEFLEYYPLICTSSWEDQLFILQKVFAYLKMYSQERKVLEFLVKNNIPRTEQIDRRLNFLKNLNQNDISNAANSIEEFSIQTSDNEIAYDYRFISWTVSEINSYMNLLTSEDKTLDLPVVVAEWNKKIPQKNIRWSTDAMQVYLDKYLHENFGDLYTTKIKNCGAVLSNEVEYEPSVYIEATDSAKYPWLSFVVTGEQLTMTQVSFAIYALYLPTKDSQCTQAVDTIEQNQKYQNRLITLKQAQNPKIKNYIESINEILISGLEAWLNNNNTSSMYD</sequence>
<comment type="caution">
    <text evidence="1">The sequence shown here is derived from an EMBL/GenBank/DDBJ whole genome shotgun (WGS) entry which is preliminary data.</text>
</comment>
<dbReference type="Proteomes" id="UP000260783">
    <property type="component" value="Unassembled WGS sequence"/>
</dbReference>